<reference evidence="1 2" key="1">
    <citation type="submission" date="2020-10" db="EMBL/GenBank/DDBJ databases">
        <title>Sequencing the genomes of 1000 actinobacteria strains.</title>
        <authorList>
            <person name="Klenk H.-P."/>
        </authorList>
    </citation>
    <scope>NUCLEOTIDE SEQUENCE [LARGE SCALE GENOMIC DNA]</scope>
    <source>
        <strain evidence="1 2">DSM 43748</strain>
    </source>
</reference>
<sequence length="69" mass="7837">MRPARTADRREGGHGARVEAWDPADAERYWGVMVRPFLLDQVATAARARGELGWRPHRPSLLDELKQGE</sequence>
<protein>
    <submittedName>
        <fullName evidence="1">Uncharacterized protein</fullName>
    </submittedName>
</protein>
<evidence type="ECO:0000313" key="2">
    <source>
        <dbReference type="Proteomes" id="UP000661607"/>
    </source>
</evidence>
<evidence type="ECO:0000313" key="1">
    <source>
        <dbReference type="EMBL" id="MBE1560000.1"/>
    </source>
</evidence>
<name>A0ABR9KDD0_9ACTN</name>
<comment type="caution">
    <text evidence="1">The sequence shown here is derived from an EMBL/GenBank/DDBJ whole genome shotgun (WGS) entry which is preliminary data.</text>
</comment>
<accession>A0ABR9KDD0</accession>
<proteinExistence type="predicted"/>
<keyword evidence="2" id="KW-1185">Reference proteome</keyword>
<dbReference type="Proteomes" id="UP000661607">
    <property type="component" value="Unassembled WGS sequence"/>
</dbReference>
<dbReference type="EMBL" id="JADBEF010000001">
    <property type="protein sequence ID" value="MBE1560000.1"/>
    <property type="molecule type" value="Genomic_DNA"/>
</dbReference>
<gene>
    <name evidence="1" type="ORF">H4W81_002779</name>
</gene>
<dbReference type="RefSeq" id="WP_192775161.1">
    <property type="nucleotide sequence ID" value="NZ_BAAASY010000043.1"/>
</dbReference>
<organism evidence="1 2">
    <name type="scientific">Nonomuraea africana</name>
    <dbReference type="NCBI Taxonomy" id="46171"/>
    <lineage>
        <taxon>Bacteria</taxon>
        <taxon>Bacillati</taxon>
        <taxon>Actinomycetota</taxon>
        <taxon>Actinomycetes</taxon>
        <taxon>Streptosporangiales</taxon>
        <taxon>Streptosporangiaceae</taxon>
        <taxon>Nonomuraea</taxon>
    </lineage>
</organism>